<feature type="chain" id="PRO_5015097052" evidence="6">
    <location>
        <begin position="29"/>
        <end position="299"/>
    </location>
</feature>
<reference evidence="9" key="3">
    <citation type="journal article" date="2011" name="PLoS Biol.">
        <title>Modernizing reference genome assemblies.</title>
        <authorList>
            <person name="Church D.M."/>
            <person name="Schneider V.A."/>
            <person name="Graves T."/>
            <person name="Auger K."/>
            <person name="Cunningham F."/>
            <person name="Bouk N."/>
            <person name="Chen H.C."/>
            <person name="Agarwala R."/>
            <person name="McLaren W.M."/>
            <person name="Ritchie G.R."/>
            <person name="Albracht D."/>
            <person name="Kremitzki M."/>
            <person name="Rock S."/>
            <person name="Kotkiewicz H."/>
            <person name="Kremitzki C."/>
            <person name="Wollam A."/>
            <person name="Trani L."/>
            <person name="Fulton L."/>
            <person name="Fulton R."/>
            <person name="Matthews L."/>
            <person name="Whitehead S."/>
            <person name="Chow W."/>
            <person name="Torrance J."/>
            <person name="Dunn M."/>
            <person name="Harden G."/>
            <person name="Threadgold G."/>
            <person name="Wood J."/>
            <person name="Collins J."/>
            <person name="Heath P."/>
            <person name="Griffiths G."/>
            <person name="Pelan S."/>
            <person name="Grafham D."/>
            <person name="Eichler E.E."/>
            <person name="Weinstock G."/>
            <person name="Mardis E.R."/>
            <person name="Wilson R.K."/>
            <person name="Howe K."/>
            <person name="Flicek P."/>
            <person name="Hubbard T."/>
        </authorList>
    </citation>
    <scope>NUCLEOTIDE SEQUENCE [LARGE SCALE GENOMIC DNA]</scope>
    <source>
        <strain evidence="9">C57BL/6J</strain>
    </source>
</reference>
<feature type="signal peptide" evidence="6">
    <location>
        <begin position="1"/>
        <end position="28"/>
    </location>
</feature>
<keyword evidence="5" id="KW-0472">Membrane</keyword>
<dbReference type="RefSeq" id="NP_001075156.1">
    <property type="nucleotide sequence ID" value="NM_001081687.1"/>
</dbReference>
<dbReference type="GeneID" id="381484"/>
<dbReference type="PANTHER" id="PTHR19971">
    <property type="entry name" value="SIGNAL-REGULATORY PROTEIN BETA"/>
    <property type="match status" value="1"/>
</dbReference>
<dbReference type="HOGENOM" id="CLU_073754_1_0_1"/>
<dbReference type="GeneTree" id="ENSGT00960000186656"/>
<keyword evidence="5" id="KW-1133">Transmembrane helix</keyword>
<dbReference type="OrthoDB" id="6370831at2759"/>
<dbReference type="Pfam" id="PF07686">
    <property type="entry name" value="V-set"/>
    <property type="match status" value="2"/>
</dbReference>
<evidence type="ECO:0000256" key="5">
    <source>
        <dbReference type="SAM" id="Phobius"/>
    </source>
</evidence>
<dbReference type="RefSeq" id="XP_006535548.1">
    <property type="nucleotide sequence ID" value="XM_006535485.1"/>
</dbReference>
<dbReference type="Gene3D" id="2.60.40.10">
    <property type="entry name" value="Immunoglobulins"/>
    <property type="match status" value="2"/>
</dbReference>
<keyword evidence="5" id="KW-0812">Transmembrane</keyword>
<dbReference type="UCSC" id="uc008orf.1">
    <property type="organism name" value="mouse"/>
</dbReference>
<dbReference type="MGI" id="MGI:3779469">
    <property type="gene designation" value="Gm5150"/>
</dbReference>
<evidence type="ECO:0000256" key="1">
    <source>
        <dbReference type="ARBA" id="ARBA00022729"/>
    </source>
</evidence>
<dbReference type="GO" id="GO:0005886">
    <property type="term" value="C:plasma membrane"/>
    <property type="evidence" value="ECO:0000318"/>
    <property type="project" value="GO_Central"/>
</dbReference>
<dbReference type="PaxDb" id="10090-ENSMUSP00000103984"/>
<evidence type="ECO:0000259" key="7">
    <source>
        <dbReference type="PROSITE" id="PS50835"/>
    </source>
</evidence>
<dbReference type="Ensembl" id="ENSMUST00000194367.6">
    <property type="protein sequence ID" value="ENSMUSP00000141397.2"/>
    <property type="gene ID" value="ENSMUSG00000078780.8"/>
</dbReference>
<dbReference type="InterPro" id="IPR036179">
    <property type="entry name" value="Ig-like_dom_sf"/>
</dbReference>
<dbReference type="SMART" id="SM00409">
    <property type="entry name" value="IG"/>
    <property type="match status" value="2"/>
</dbReference>
<dbReference type="Reactome" id="R-MMU-2172127">
    <property type="pathway name" value="DAP12 interactions"/>
</dbReference>
<feature type="transmembrane region" description="Helical" evidence="5">
    <location>
        <begin position="272"/>
        <end position="293"/>
    </location>
</feature>
<protein>
    <submittedName>
        <fullName evidence="9">Predicted gene 5150</fullName>
    </submittedName>
    <submittedName>
        <fullName evidence="8">SIRP beta 1 like 1 protein</fullName>
    </submittedName>
</protein>
<keyword evidence="11" id="KW-1185">Reference proteome</keyword>
<dbReference type="SMR" id="Q1AN92"/>
<organism evidence="8">
    <name type="scientific">Mus musculus</name>
    <name type="common">Mouse</name>
    <dbReference type="NCBI Taxonomy" id="10090"/>
    <lineage>
        <taxon>Eukaryota</taxon>
        <taxon>Metazoa</taxon>
        <taxon>Chordata</taxon>
        <taxon>Craniata</taxon>
        <taxon>Vertebrata</taxon>
        <taxon>Euteleostomi</taxon>
        <taxon>Mammalia</taxon>
        <taxon>Eutheria</taxon>
        <taxon>Euarchontoglires</taxon>
        <taxon>Glires</taxon>
        <taxon>Rodentia</taxon>
        <taxon>Myomorpha</taxon>
        <taxon>Muroidea</taxon>
        <taxon>Muridae</taxon>
        <taxon>Murinae</taxon>
        <taxon>Mus</taxon>
        <taxon>Mus</taxon>
    </lineage>
</organism>
<accession>Q1AN92</accession>
<gene>
    <name evidence="9 10" type="primary">Gm5150</name>
    <name evidence="10" type="synonym">381484</name>
</gene>
<dbReference type="Reactome" id="R-MMU-6798695">
    <property type="pathway name" value="Neutrophil degranulation"/>
</dbReference>
<dbReference type="InterPro" id="IPR013106">
    <property type="entry name" value="Ig_V-set"/>
</dbReference>
<dbReference type="Ensembl" id="ENSMUST00000108347.3">
    <property type="protein sequence ID" value="ENSMUSP00000103984.3"/>
    <property type="gene ID" value="ENSMUSG00000078780.8"/>
</dbReference>
<sequence length="299" mass="32644">MLLLDAQTQIHHSVLLLILLLGLKGAAGKELKVIQPEKSVSVRAGGSATLNCTVTSLLPVGPIRWYRGVGHRRNLIYSYTGEHFPRITNVSDTTNRRNLDFSICISYVTFADAGTYYCVKFQKGPSEPDIEIQSGGGTELFVLGAAGKELKVIQPEKSVSVRAGGLATLNCTVTSLIPVGPMRWYRGVGHRRNLIYSYTGEHFPRITNVSDATKRRNLDFSIRISDVTFADADTYYCVKFQKGPSESDIEIQSGGGTELLVLELKTSGNAKILAAVLLGSKLLLAIAVIVIYIHKMQNA</sequence>
<dbReference type="GlyGen" id="Q1AN92">
    <property type="glycosylation" value="2 sites, 2 N-linked glycans (2 sites)"/>
</dbReference>
<dbReference type="Bgee" id="ENSMUSG00000078780">
    <property type="expression patterns" value="Expressed in granulocyte and 25 other cell types or tissues"/>
</dbReference>
<dbReference type="InterPro" id="IPR013783">
    <property type="entry name" value="Ig-like_fold"/>
</dbReference>
<dbReference type="InterPro" id="IPR003599">
    <property type="entry name" value="Ig_sub"/>
</dbReference>
<dbReference type="KEGG" id="mmu:381484"/>
<reference evidence="8" key="1">
    <citation type="journal article" date="2006" name="J. Immunol.">
        <title>Signal regulatory protein molecules are differentially expressed by CD8- dendritic cells.</title>
        <authorList>
            <person name="Lahoud M.H."/>
            <person name="Proietto A.I."/>
            <person name="Gartlan K.H."/>
            <person name="Kitsoulis S."/>
            <person name="Curtis J."/>
            <person name="Wettenhall J."/>
            <person name="Sofi M."/>
            <person name="Daunt C."/>
            <person name="O'Keeffe M."/>
            <person name="Caminschi I."/>
            <person name="Satterley K."/>
            <person name="Rizzitelli A."/>
            <person name="Schnorrer P."/>
            <person name="Hinohara A."/>
            <person name="Yamaguchi Y."/>
            <person name="Wu L."/>
            <person name="Smyth G."/>
            <person name="Handman E."/>
            <person name="Shortman K."/>
            <person name="Wright M.D."/>
        </authorList>
    </citation>
    <scope>NUCLEOTIDE SEQUENCE</scope>
</reference>
<evidence type="ECO:0000256" key="6">
    <source>
        <dbReference type="SAM" id="SignalP"/>
    </source>
</evidence>
<keyword evidence="2" id="KW-1015">Disulfide bond</keyword>
<dbReference type="DNASU" id="381484"/>
<dbReference type="SUPFAM" id="SSF48726">
    <property type="entry name" value="Immunoglobulin"/>
    <property type="match status" value="2"/>
</dbReference>
<dbReference type="STRING" id="10090.ENSMUSP00000141397"/>
<dbReference type="InterPro" id="IPR051755">
    <property type="entry name" value="Ig-like_CS_Receptor"/>
</dbReference>
<evidence type="ECO:0000313" key="11">
    <source>
        <dbReference type="Proteomes" id="UP000000589"/>
    </source>
</evidence>
<evidence type="ECO:0000313" key="8">
    <source>
        <dbReference type="EMBL" id="AAY89665.1"/>
    </source>
</evidence>
<evidence type="ECO:0000256" key="4">
    <source>
        <dbReference type="ARBA" id="ARBA00023319"/>
    </source>
</evidence>
<dbReference type="SMART" id="SM00406">
    <property type="entry name" value="IGv"/>
    <property type="match status" value="2"/>
</dbReference>
<dbReference type="BioGRID-ORCS" id="381484">
    <property type="hits" value="1 hit in 69 CRISPR screens"/>
</dbReference>
<dbReference type="AlphaFoldDB" id="Q1AN92"/>
<keyword evidence="1 6" id="KW-0732">Signal</keyword>
<keyword evidence="4" id="KW-0393">Immunoglobulin domain</keyword>
<dbReference type="eggNOG" id="ENOG502SVGE">
    <property type="taxonomic scope" value="Eukaryota"/>
</dbReference>
<dbReference type="Proteomes" id="UP000000589">
    <property type="component" value="Chromosome 3"/>
</dbReference>
<dbReference type="VEuPathDB" id="HostDB:ENSMUSG00000078780"/>
<feature type="domain" description="Ig-like" evidence="7">
    <location>
        <begin position="29"/>
        <end position="118"/>
    </location>
</feature>
<dbReference type="Reactome" id="R-MMU-202733">
    <property type="pathway name" value="Cell surface interactions at the vascular wall"/>
</dbReference>
<dbReference type="OMA" id="RLIMRYY"/>
<evidence type="ECO:0000313" key="10">
    <source>
        <dbReference type="MGI" id="MGI:3779469"/>
    </source>
</evidence>
<name>Q1AN92_MOUSE</name>
<dbReference type="AGR" id="MGI:3779469"/>
<dbReference type="FunFam" id="2.60.40.10:FF:000295">
    <property type="entry name" value="Tyrosine-protein phosphatase non-receptor type substrate 1"/>
    <property type="match status" value="2"/>
</dbReference>
<dbReference type="PROSITE" id="PS50835">
    <property type="entry name" value="IG_LIKE"/>
    <property type="match status" value="2"/>
</dbReference>
<reference evidence="9" key="4">
    <citation type="submission" date="2025-05" db="UniProtKB">
        <authorList>
            <consortium name="Ensembl"/>
        </authorList>
    </citation>
    <scope>IDENTIFICATION</scope>
    <source>
        <strain evidence="9">C57BL/6J</strain>
    </source>
</reference>
<keyword evidence="3" id="KW-0325">Glycoprotein</keyword>
<dbReference type="InterPro" id="IPR007110">
    <property type="entry name" value="Ig-like_dom"/>
</dbReference>
<proteinExistence type="evidence at transcript level"/>
<evidence type="ECO:0000256" key="3">
    <source>
        <dbReference type="ARBA" id="ARBA00023180"/>
    </source>
</evidence>
<reference evidence="9 11" key="2">
    <citation type="journal article" date="2009" name="PLoS Biol.">
        <title>Lineage-specific biology revealed by a finished genome assembly of the mouse.</title>
        <authorList>
            <consortium name="Mouse Genome Sequencing Consortium"/>
            <person name="Church D.M."/>
            <person name="Goodstadt L."/>
            <person name="Hillier L.W."/>
            <person name="Zody M.C."/>
            <person name="Goldstein S."/>
            <person name="She X."/>
            <person name="Bult C.J."/>
            <person name="Agarwala R."/>
            <person name="Cherry J.L."/>
            <person name="DiCuccio M."/>
            <person name="Hlavina W."/>
            <person name="Kapustin Y."/>
            <person name="Meric P."/>
            <person name="Maglott D."/>
            <person name="Birtle Z."/>
            <person name="Marques A.C."/>
            <person name="Graves T."/>
            <person name="Zhou S."/>
            <person name="Teague B."/>
            <person name="Potamousis K."/>
            <person name="Churas C."/>
            <person name="Place M."/>
            <person name="Herschleb J."/>
            <person name="Runnheim R."/>
            <person name="Forrest D."/>
            <person name="Amos-Landgraf J."/>
            <person name="Schwartz D.C."/>
            <person name="Cheng Z."/>
            <person name="Lindblad-Toh K."/>
            <person name="Eichler E.E."/>
            <person name="Ponting C.P."/>
        </authorList>
    </citation>
    <scope>NUCLEOTIDE SEQUENCE [LARGE SCALE GENOMIC DNA]</scope>
    <source>
        <strain evidence="9 11">C57BL/6J</strain>
    </source>
</reference>
<dbReference type="EMBL" id="DQ055451">
    <property type="protein sequence ID" value="AAY89665.1"/>
    <property type="molecule type" value="mRNA"/>
</dbReference>
<feature type="domain" description="Ig-like" evidence="7">
    <location>
        <begin position="128"/>
        <end position="237"/>
    </location>
</feature>
<evidence type="ECO:0000313" key="9">
    <source>
        <dbReference type="Ensembl" id="ENSMUSP00000103984.3"/>
    </source>
</evidence>
<evidence type="ECO:0000256" key="2">
    <source>
        <dbReference type="ARBA" id="ARBA00023157"/>
    </source>
</evidence>
<dbReference type="Reactome" id="R-MMU-391160">
    <property type="pathway name" value="Signal regulatory protein family interactions"/>
</dbReference>